<name>A0A076KU54_NEPPI</name>
<protein>
    <submittedName>
        <fullName evidence="1">BLTX525</fullName>
    </submittedName>
</protein>
<sequence>MDTRFDFEFSPSGN</sequence>
<dbReference type="EMBL" id="KF433569">
    <property type="protein sequence ID" value="AII97891.1"/>
    <property type="molecule type" value="mRNA"/>
</dbReference>
<proteinExistence type="evidence at transcript level"/>
<accession>A0A076KU54</accession>
<reference evidence="1" key="1">
    <citation type="submission" date="2013-07" db="EMBL/GenBank/DDBJ databases">
        <title>Nephila pilipes venom gland.</title>
        <authorList>
            <person name="Huo L.J."/>
        </authorList>
    </citation>
    <scope>NUCLEOTIDE SEQUENCE</scope>
    <source>
        <tissue evidence="1">Venom gland</tissue>
    </source>
</reference>
<organism evidence="1">
    <name type="scientific">Nephila pilipes</name>
    <name type="common">Giant wood spider</name>
    <name type="synonym">Nephila maculata</name>
    <dbReference type="NCBI Taxonomy" id="299642"/>
    <lineage>
        <taxon>Eukaryota</taxon>
        <taxon>Metazoa</taxon>
        <taxon>Ecdysozoa</taxon>
        <taxon>Arthropoda</taxon>
        <taxon>Chelicerata</taxon>
        <taxon>Arachnida</taxon>
        <taxon>Araneae</taxon>
        <taxon>Araneomorphae</taxon>
        <taxon>Entelegynae</taxon>
        <taxon>Araneoidea</taxon>
        <taxon>Nephilidae</taxon>
        <taxon>Nephila</taxon>
    </lineage>
</organism>
<evidence type="ECO:0000313" key="1">
    <source>
        <dbReference type="EMBL" id="AII97891.1"/>
    </source>
</evidence>